<dbReference type="SUPFAM" id="SSF46689">
    <property type="entry name" value="Homeodomain-like"/>
    <property type="match status" value="1"/>
</dbReference>
<organism evidence="1 2">
    <name type="scientific">Oxyplasma meridianum</name>
    <dbReference type="NCBI Taxonomy" id="3073602"/>
    <lineage>
        <taxon>Archaea</taxon>
        <taxon>Methanobacteriati</taxon>
        <taxon>Thermoplasmatota</taxon>
        <taxon>Thermoplasmata</taxon>
        <taxon>Thermoplasmatales</taxon>
        <taxon>Thermoplasmataceae</taxon>
        <taxon>Oxyplasma</taxon>
    </lineage>
</organism>
<gene>
    <name evidence="1" type="ORF">OXIME_000548</name>
</gene>
<protein>
    <recommendedName>
        <fullName evidence="3">Transposase</fullName>
    </recommendedName>
</protein>
<dbReference type="KEGG" id="omr:OXIME_000548"/>
<evidence type="ECO:0000313" key="1">
    <source>
        <dbReference type="EMBL" id="WYX99998.1"/>
    </source>
</evidence>
<reference evidence="1 2" key="1">
    <citation type="submission" date="2023-09" db="EMBL/GenBank/DDBJ databases">
        <authorList>
            <person name="Golyshina O.V."/>
            <person name="Lunev E.A."/>
            <person name="Bargiela R."/>
            <person name="Gaines M.C."/>
            <person name="Daum B."/>
            <person name="Bale N.J."/>
            <person name="Koenen M."/>
            <person name="Sinninghe Damst J.S."/>
            <person name="Yakimov M."/>
            <person name="Golyshin P.N."/>
        </authorList>
    </citation>
    <scope>NUCLEOTIDE SEQUENCE [LARGE SCALE GENOMIC DNA]</scope>
    <source>
        <strain evidence="1 2">M1</strain>
    </source>
</reference>
<dbReference type="GeneID" id="95967277"/>
<dbReference type="InterPro" id="IPR009057">
    <property type="entry name" value="Homeodomain-like_sf"/>
</dbReference>
<dbReference type="InterPro" id="IPR036388">
    <property type="entry name" value="WH-like_DNA-bd_sf"/>
</dbReference>
<dbReference type="Pfam" id="PF01527">
    <property type="entry name" value="HTH_Tnp_1"/>
    <property type="match status" value="1"/>
</dbReference>
<dbReference type="Proteomes" id="UP001451606">
    <property type="component" value="Chromosome"/>
</dbReference>
<dbReference type="InterPro" id="IPR002514">
    <property type="entry name" value="Transposase_8"/>
</dbReference>
<keyword evidence="2" id="KW-1185">Reference proteome</keyword>
<sequence>MDEKVALIDEIRQIGYVLETCRKYSIDPSMLYRWKESFDDLGIEGLRTRSGKIEPGIRKLKKENERLKGIVAEEDLENAMLQDAFKFEFRLEFLRKCMLILYSSKPVVHVTGFLSLHQPPSQDSLYSSL</sequence>
<name>A0AAX4NFF2_9ARCH</name>
<dbReference type="Gene3D" id="1.10.10.10">
    <property type="entry name" value="Winged helix-like DNA-binding domain superfamily/Winged helix DNA-binding domain"/>
    <property type="match status" value="1"/>
</dbReference>
<dbReference type="AlphaFoldDB" id="A0AAX4NFF2"/>
<dbReference type="EMBL" id="CP133772">
    <property type="protein sequence ID" value="WYX99998.1"/>
    <property type="molecule type" value="Genomic_DNA"/>
</dbReference>
<accession>A0AAX4NFF2</accession>
<proteinExistence type="predicted"/>
<evidence type="ECO:0000313" key="2">
    <source>
        <dbReference type="Proteomes" id="UP001451606"/>
    </source>
</evidence>
<dbReference type="RefSeq" id="WP_393971955.1">
    <property type="nucleotide sequence ID" value="NZ_CP133772.1"/>
</dbReference>
<evidence type="ECO:0008006" key="3">
    <source>
        <dbReference type="Google" id="ProtNLM"/>
    </source>
</evidence>